<dbReference type="Proteomes" id="UP000248795">
    <property type="component" value="Unassembled WGS sequence"/>
</dbReference>
<organism evidence="3 4">
    <name type="scientific">Aestuariivirga litoralis</name>
    <dbReference type="NCBI Taxonomy" id="2650924"/>
    <lineage>
        <taxon>Bacteria</taxon>
        <taxon>Pseudomonadati</taxon>
        <taxon>Pseudomonadota</taxon>
        <taxon>Alphaproteobacteria</taxon>
        <taxon>Hyphomicrobiales</taxon>
        <taxon>Aestuariivirgaceae</taxon>
        <taxon>Aestuariivirga</taxon>
    </lineage>
</organism>
<evidence type="ECO:0000313" key="3">
    <source>
        <dbReference type="EMBL" id="PZF76295.1"/>
    </source>
</evidence>
<dbReference type="AlphaFoldDB" id="A0A2W2AL70"/>
<reference evidence="4" key="1">
    <citation type="submission" date="2018-06" db="EMBL/GenBank/DDBJ databases">
        <title>Aestuariibacter litoralis strain KCTC 52945T.</title>
        <authorList>
            <person name="Li X."/>
            <person name="Salam N."/>
            <person name="Li J.-L."/>
            <person name="Chen Y.-M."/>
            <person name="Yang Z.-W."/>
            <person name="Zhang L.-Y."/>
            <person name="Han M.-X."/>
            <person name="Xiao M."/>
            <person name="Li W.-J."/>
        </authorList>
    </citation>
    <scope>NUCLEOTIDE SEQUENCE [LARGE SCALE GENOMIC DNA]</scope>
    <source>
        <strain evidence="4">KCTC 52945</strain>
    </source>
</reference>
<gene>
    <name evidence="3" type="ORF">DK847_13975</name>
</gene>
<dbReference type="EMBL" id="QKVK01000006">
    <property type="protein sequence ID" value="PZF76295.1"/>
    <property type="molecule type" value="Genomic_DNA"/>
</dbReference>
<dbReference type="GO" id="GO:0016788">
    <property type="term" value="F:hydrolase activity, acting on ester bonds"/>
    <property type="evidence" value="ECO:0007669"/>
    <property type="project" value="InterPro"/>
</dbReference>
<keyword evidence="2" id="KW-0732">Signal</keyword>
<proteinExistence type="predicted"/>
<protein>
    <recommendedName>
        <fullName evidence="5">Phosphoesterase</fullName>
    </recommendedName>
</protein>
<keyword evidence="4" id="KW-1185">Reference proteome</keyword>
<evidence type="ECO:0000256" key="1">
    <source>
        <dbReference type="ARBA" id="ARBA00022801"/>
    </source>
</evidence>
<evidence type="ECO:0000256" key="2">
    <source>
        <dbReference type="SAM" id="SignalP"/>
    </source>
</evidence>
<feature type="signal peptide" evidence="2">
    <location>
        <begin position="1"/>
        <end position="25"/>
    </location>
</feature>
<keyword evidence="1" id="KW-0378">Hydrolase</keyword>
<accession>A0A2W2AL70</accession>
<dbReference type="InterPro" id="IPR007312">
    <property type="entry name" value="Phosphoesterase"/>
</dbReference>
<dbReference type="PANTHER" id="PTHR31956:SF8">
    <property type="entry name" value="ACID PHOSPHATASE PHOA (AFU_ORTHOLOGUE AFUA_1G03570)"/>
    <property type="match status" value="1"/>
</dbReference>
<evidence type="ECO:0000313" key="4">
    <source>
        <dbReference type="Proteomes" id="UP000248795"/>
    </source>
</evidence>
<dbReference type="PANTHER" id="PTHR31956">
    <property type="entry name" value="NON-SPECIFIC PHOSPHOLIPASE C4-RELATED"/>
    <property type="match status" value="1"/>
</dbReference>
<comment type="caution">
    <text evidence="3">The sequence shown here is derived from an EMBL/GenBank/DDBJ whole genome shotgun (WGS) entry which is preliminary data.</text>
</comment>
<name>A0A2W2AL70_9HYPH</name>
<sequence>MTNRMRIPVLLLLAALAVPHGSALAAPRHVIVIAMENKDAEKGSGKNHGYVYGNTASAPYLNGVLAPRAARALDFRDELPDLNSEPHYILMEAGTNRFPDTSFTCNNDPGESCRYVFGTPNWTASREHLTAMLEAATPPLTWMTYQQGIDPATTGACPVHSAGHYAAKHNPFVFFADVAGSPPAADNANCIAHTRSLDQFGADMAAGRLANYVFVTPDLCNDMHGQEGCESDAVAEGDGFLATFLPPLIDWAMANDAVVFVVWDEGHKGLTMPFYAAGAGIRAGHASSVPLSHRSVLKTIARIFGVPALAAVKDANGLDDLFEPGVLP</sequence>
<dbReference type="InterPro" id="IPR017850">
    <property type="entry name" value="Alkaline_phosphatase_core_sf"/>
</dbReference>
<evidence type="ECO:0008006" key="5">
    <source>
        <dbReference type="Google" id="ProtNLM"/>
    </source>
</evidence>
<dbReference type="Gene3D" id="3.40.720.10">
    <property type="entry name" value="Alkaline Phosphatase, subunit A"/>
    <property type="match status" value="1"/>
</dbReference>
<feature type="chain" id="PRO_5016023898" description="Phosphoesterase" evidence="2">
    <location>
        <begin position="26"/>
        <end position="328"/>
    </location>
</feature>
<dbReference type="Pfam" id="PF04185">
    <property type="entry name" value="Phosphoesterase"/>
    <property type="match status" value="1"/>
</dbReference>
<dbReference type="GO" id="GO:0009395">
    <property type="term" value="P:phospholipid catabolic process"/>
    <property type="evidence" value="ECO:0007669"/>
    <property type="project" value="TreeGrafter"/>
</dbReference>